<organism evidence="3 4">
    <name type="scientific">Kwoniella mangroviensis CBS 10435</name>
    <dbReference type="NCBI Taxonomy" id="1331196"/>
    <lineage>
        <taxon>Eukaryota</taxon>
        <taxon>Fungi</taxon>
        <taxon>Dikarya</taxon>
        <taxon>Basidiomycota</taxon>
        <taxon>Agaricomycotina</taxon>
        <taxon>Tremellomycetes</taxon>
        <taxon>Tremellales</taxon>
        <taxon>Cryptococcaceae</taxon>
        <taxon>Kwoniella</taxon>
    </lineage>
</organism>
<dbReference type="AlphaFoldDB" id="A0A1B9J2G0"/>
<dbReference type="Gene3D" id="3.40.50.10190">
    <property type="entry name" value="BRCT domain"/>
    <property type="match status" value="1"/>
</dbReference>
<dbReference type="STRING" id="1331196.A0A1B9J2G0"/>
<feature type="compositionally biased region" description="Acidic residues" evidence="1">
    <location>
        <begin position="1045"/>
        <end position="1054"/>
    </location>
</feature>
<protein>
    <recommendedName>
        <fullName evidence="2">BRCT domain-containing protein</fullName>
    </recommendedName>
</protein>
<dbReference type="SMART" id="SM00292">
    <property type="entry name" value="BRCT"/>
    <property type="match status" value="2"/>
</dbReference>
<sequence length="1078" mass="119099">MAMNQVNHSLLSGSNVQNAITIESSSPAVGSTSEPVSAISMEEEAERIEYGPRPPRATVPRESTPETAKEAANTPQLVEAGPSRPRIYHVRYPVGGITYEDDGDGIFVDPETETPLYIWIDPALNDRSSLIKKIQAEGGEISPDHTEDETSLLLLDPSSTYLFDAYCHSYWLRPRDLERYQRRRERRGNQTDEEPWQKKVILKAWWIDKCIEAGKFLGLADDWGGCRAGGPPSEVQISTEEPGEEEDGGQVDDENGDAENDKDDENDQHISHDQGQEIEVRTVPQGINAMELGGDQQDTQADEVQPIDADHSRGPELEADQNDDIPMEDAQDTNPVDSAPASYMTADSPTASKPIPAEVILQSPDSPAHIASDNHVDNNLVHLAAPATQPKADAGAPSERTPEGEDVQMEEETAQESSDPTTIFSGLKFWVDTTYPDRITLIKRIKAAGGELVTSYSDSTHVLIHNYKHSQWHSIVESLTKQGIWFLTFTWLVKSLSQGRKLPESAFAVVHGNPIEANLDKKPAILSRPTATNEPFLSSEDLDEIFKREVMLVKKGGTVKALIAFLLSKYATYSEAHWGNLYHDWKHKKGRFAYLAATVPVNKSSPSKLSRSPPVASKVAPTKTKSNQLALLTDQIARILISETPNRTGMNVTEFSLYLNRKYPEYPAGTWASLISNWTKRTGRFVNFQYSQLSPISPVSAKPSATAGSSTILPSAAPQSLTDQGEYSNADYERIFTTDVRDANSKSFTSIGKELAAKHGKFHATTWSVLYSEWSRKTGRFKNSGNAVVSSEPAVPPADRRGSSTSVSTRPSISSPSKPTSRPVPDDDDEDPHGSLTTEEIAQILREREEEFVQRKLTSVEIGLTLYTEVGIYPRATWLQNWKHWRRNKKQFSDLPPNLQSTVAAKAADVSAHHDAQPSTSNVDKPVSFPSSASSSPKKRYQSNNAKSGRYDTEEEKAMAQYISGYKGSHPKTSAQAWTLFASIHPGRTASAYAQHYTAYAFRIDSFAPKHRAADREGDDNTVLGIDINDLIESPNGSQSRPVEIDDDEDDENEQNPIVVVDDDEDDTDYIEVASIDD</sequence>
<feature type="region of interest" description="Disordered" evidence="1">
    <location>
        <begin position="227"/>
        <end position="281"/>
    </location>
</feature>
<dbReference type="InterPro" id="IPR036420">
    <property type="entry name" value="BRCT_dom_sf"/>
</dbReference>
<name>A0A1B9J2G0_9TREE</name>
<feature type="compositionally biased region" description="Low complexity" evidence="1">
    <location>
        <begin position="803"/>
        <end position="823"/>
    </location>
</feature>
<dbReference type="SUPFAM" id="SSF52113">
    <property type="entry name" value="BRCT domain"/>
    <property type="match status" value="2"/>
</dbReference>
<reference evidence="3 4" key="1">
    <citation type="submission" date="2013-07" db="EMBL/GenBank/DDBJ databases">
        <title>The Genome Sequence of Kwoniella mangroviensis CBS10435.</title>
        <authorList>
            <consortium name="The Broad Institute Genome Sequencing Platform"/>
            <person name="Cuomo C."/>
            <person name="Litvintseva A."/>
            <person name="Chen Y."/>
            <person name="Heitman J."/>
            <person name="Sun S."/>
            <person name="Springer D."/>
            <person name="Dromer F."/>
            <person name="Young S.K."/>
            <person name="Zeng Q."/>
            <person name="Gargeya S."/>
            <person name="Fitzgerald M."/>
            <person name="Abouelleil A."/>
            <person name="Alvarado L."/>
            <person name="Berlin A.M."/>
            <person name="Chapman S.B."/>
            <person name="Dewar J."/>
            <person name="Goldberg J."/>
            <person name="Griggs A."/>
            <person name="Gujja S."/>
            <person name="Hansen M."/>
            <person name="Howarth C."/>
            <person name="Imamovic A."/>
            <person name="Larimer J."/>
            <person name="McCowan C."/>
            <person name="Murphy C."/>
            <person name="Pearson M."/>
            <person name="Priest M."/>
            <person name="Roberts A."/>
            <person name="Saif S."/>
            <person name="Shea T."/>
            <person name="Sykes S."/>
            <person name="Wortman J."/>
            <person name="Nusbaum C."/>
            <person name="Birren B."/>
        </authorList>
    </citation>
    <scope>NUCLEOTIDE SEQUENCE [LARGE SCALE GENOMIC DNA]</scope>
    <source>
        <strain evidence="3 4">CBS 10435</strain>
    </source>
</reference>
<feature type="compositionally biased region" description="Acidic residues" evidence="1">
    <location>
        <begin position="241"/>
        <end position="266"/>
    </location>
</feature>
<dbReference type="PROSITE" id="PS50172">
    <property type="entry name" value="BRCT"/>
    <property type="match status" value="2"/>
</dbReference>
<dbReference type="InterPro" id="IPR001357">
    <property type="entry name" value="BRCT_dom"/>
</dbReference>
<feature type="compositionally biased region" description="Low complexity" evidence="1">
    <location>
        <begin position="925"/>
        <end position="936"/>
    </location>
</feature>
<evidence type="ECO:0000313" key="4">
    <source>
        <dbReference type="Proteomes" id="UP000092583"/>
    </source>
</evidence>
<feature type="domain" description="BRCT" evidence="2">
    <location>
        <begin position="419"/>
        <end position="509"/>
    </location>
</feature>
<feature type="region of interest" description="Disordered" evidence="1">
    <location>
        <begin position="782"/>
        <end position="835"/>
    </location>
</feature>
<accession>A0A1B9J2G0</accession>
<proteinExistence type="predicted"/>
<evidence type="ECO:0000256" key="1">
    <source>
        <dbReference type="SAM" id="MobiDB-lite"/>
    </source>
</evidence>
<dbReference type="OrthoDB" id="2575354at2759"/>
<gene>
    <name evidence="3" type="ORF">L486_01626</name>
</gene>
<feature type="region of interest" description="Disordered" evidence="1">
    <location>
        <begin position="387"/>
        <end position="419"/>
    </location>
</feature>
<feature type="region of interest" description="Disordered" evidence="1">
    <location>
        <begin position="704"/>
        <end position="725"/>
    </location>
</feature>
<feature type="region of interest" description="Disordered" evidence="1">
    <location>
        <begin position="905"/>
        <end position="953"/>
    </location>
</feature>
<feature type="region of interest" description="Disordered" evidence="1">
    <location>
        <begin position="1030"/>
        <end position="1067"/>
    </location>
</feature>
<feature type="region of interest" description="Disordered" evidence="1">
    <location>
        <begin position="296"/>
        <end position="351"/>
    </location>
</feature>
<feature type="region of interest" description="Disordered" evidence="1">
    <location>
        <begin position="43"/>
        <end position="74"/>
    </location>
</feature>
<feature type="compositionally biased region" description="Basic and acidic residues" evidence="1">
    <location>
        <begin position="267"/>
        <end position="280"/>
    </location>
</feature>
<evidence type="ECO:0000313" key="3">
    <source>
        <dbReference type="EMBL" id="OCF61960.1"/>
    </source>
</evidence>
<dbReference type="Proteomes" id="UP000092583">
    <property type="component" value="Unassembled WGS sequence"/>
</dbReference>
<dbReference type="EMBL" id="KI669459">
    <property type="protein sequence ID" value="OCF61960.1"/>
    <property type="molecule type" value="Genomic_DNA"/>
</dbReference>
<keyword evidence="4" id="KW-1185">Reference proteome</keyword>
<reference evidence="4" key="2">
    <citation type="submission" date="2013-12" db="EMBL/GenBank/DDBJ databases">
        <title>Evolution of pathogenesis and genome organization in the Tremellales.</title>
        <authorList>
            <person name="Cuomo C."/>
            <person name="Litvintseva A."/>
            <person name="Heitman J."/>
            <person name="Chen Y."/>
            <person name="Sun S."/>
            <person name="Springer D."/>
            <person name="Dromer F."/>
            <person name="Young S."/>
            <person name="Zeng Q."/>
            <person name="Chapman S."/>
            <person name="Gujja S."/>
            <person name="Saif S."/>
            <person name="Birren B."/>
        </authorList>
    </citation>
    <scope>NUCLEOTIDE SEQUENCE [LARGE SCALE GENOMIC DNA]</scope>
    <source>
        <strain evidence="4">CBS 10435</strain>
    </source>
</reference>
<feature type="compositionally biased region" description="Acidic residues" evidence="1">
    <location>
        <begin position="404"/>
        <end position="414"/>
    </location>
</feature>
<dbReference type="Pfam" id="PF16589">
    <property type="entry name" value="BRCT_2"/>
    <property type="match status" value="1"/>
</dbReference>
<feature type="domain" description="BRCT" evidence="2">
    <location>
        <begin position="126"/>
        <end position="217"/>
    </location>
</feature>
<evidence type="ECO:0000259" key="2">
    <source>
        <dbReference type="PROSITE" id="PS50172"/>
    </source>
</evidence>
<feature type="compositionally biased region" description="Acidic residues" evidence="1">
    <location>
        <begin position="317"/>
        <end position="331"/>
    </location>
</feature>
<feature type="compositionally biased region" description="Polar residues" evidence="1">
    <location>
        <begin position="706"/>
        <end position="725"/>
    </location>
</feature>